<evidence type="ECO:0000313" key="11">
    <source>
        <dbReference type="EMBL" id="KAI1888824.1"/>
    </source>
</evidence>
<comment type="caution">
    <text evidence="11">The sequence shown here is derived from an EMBL/GenBank/DDBJ whole genome shotgun (WGS) entry which is preliminary data.</text>
</comment>
<evidence type="ECO:0000256" key="1">
    <source>
        <dbReference type="ARBA" id="ARBA00000900"/>
    </source>
</evidence>
<dbReference type="Gene3D" id="3.30.390.130">
    <property type="match status" value="1"/>
</dbReference>
<dbReference type="Gene3D" id="3.30.40.10">
    <property type="entry name" value="Zinc/RING finger domain, C3HC4 (zinc finger)"/>
    <property type="match status" value="1"/>
</dbReference>
<evidence type="ECO:0000256" key="5">
    <source>
        <dbReference type="ARBA" id="ARBA00022723"/>
    </source>
</evidence>
<dbReference type="InterPro" id="IPR039398">
    <property type="entry name" value="Deltex_fam"/>
</dbReference>
<dbReference type="EMBL" id="JAERUA010000016">
    <property type="protein sequence ID" value="KAI1888824.1"/>
    <property type="molecule type" value="Genomic_DNA"/>
</dbReference>
<evidence type="ECO:0000256" key="6">
    <source>
        <dbReference type="ARBA" id="ARBA00022771"/>
    </source>
</evidence>
<dbReference type="SUPFAM" id="SSF57850">
    <property type="entry name" value="RING/U-box"/>
    <property type="match status" value="1"/>
</dbReference>
<gene>
    <name evidence="11" type="ORF">AGOR_G00172730</name>
</gene>
<keyword evidence="9" id="KW-0963">Cytoplasm</keyword>
<keyword evidence="7 9" id="KW-0862">Zinc</keyword>
<dbReference type="SMART" id="SM00184">
    <property type="entry name" value="RING"/>
    <property type="match status" value="1"/>
</dbReference>
<dbReference type="InterPro" id="IPR017907">
    <property type="entry name" value="Znf_RING_CS"/>
</dbReference>
<dbReference type="PANTHER" id="PTHR12622">
    <property type="entry name" value="DELTEX-RELATED"/>
    <property type="match status" value="1"/>
</dbReference>
<evidence type="ECO:0000256" key="7">
    <source>
        <dbReference type="ARBA" id="ARBA00022833"/>
    </source>
</evidence>
<proteinExistence type="inferred from homology"/>
<dbReference type="InterPro" id="IPR039399">
    <property type="entry name" value="Deltex_C_sf"/>
</dbReference>
<evidence type="ECO:0000256" key="3">
    <source>
        <dbReference type="ARBA" id="ARBA00009413"/>
    </source>
</evidence>
<dbReference type="GO" id="GO:0008270">
    <property type="term" value="F:zinc ion binding"/>
    <property type="evidence" value="ECO:0007669"/>
    <property type="project" value="UniProtKB-KW"/>
</dbReference>
<comment type="catalytic activity">
    <reaction evidence="1 9">
        <text>S-ubiquitinyl-[E2 ubiquitin-conjugating enzyme]-L-cysteine + [acceptor protein]-L-lysine = [E2 ubiquitin-conjugating enzyme]-L-cysteine + N(6)-ubiquitinyl-[acceptor protein]-L-lysine.</text>
        <dbReference type="EC" id="2.3.2.27"/>
    </reaction>
</comment>
<evidence type="ECO:0000313" key="12">
    <source>
        <dbReference type="Proteomes" id="UP000829720"/>
    </source>
</evidence>
<dbReference type="InterPro" id="IPR039396">
    <property type="entry name" value="Deltex_C"/>
</dbReference>
<dbReference type="Proteomes" id="UP000829720">
    <property type="component" value="Unassembled WGS sequence"/>
</dbReference>
<dbReference type="Pfam" id="PF00097">
    <property type="entry name" value="zf-C3HC4"/>
    <property type="match status" value="1"/>
</dbReference>
<comment type="similarity">
    <text evidence="3 9">Belongs to the Deltex family.</text>
</comment>
<protein>
    <recommendedName>
        <fullName evidence="9">E3 ubiquitin-protein ligase</fullName>
        <ecNumber evidence="9">2.3.2.27</ecNumber>
    </recommendedName>
</protein>
<keyword evidence="6 8" id="KW-0863">Zinc-finger</keyword>
<evidence type="ECO:0000259" key="10">
    <source>
        <dbReference type="PROSITE" id="PS50089"/>
    </source>
</evidence>
<dbReference type="EC" id="2.3.2.27" evidence="9"/>
<feature type="domain" description="RING-type" evidence="10">
    <location>
        <begin position="36"/>
        <end position="75"/>
    </location>
</feature>
<evidence type="ECO:0000256" key="2">
    <source>
        <dbReference type="ARBA" id="ARBA00004906"/>
    </source>
</evidence>
<dbReference type="PROSITE" id="PS00518">
    <property type="entry name" value="ZF_RING_1"/>
    <property type="match status" value="1"/>
</dbReference>
<dbReference type="GO" id="GO:0061630">
    <property type="term" value="F:ubiquitin protein ligase activity"/>
    <property type="evidence" value="ECO:0007669"/>
    <property type="project" value="UniProtKB-UniRule"/>
</dbReference>
<evidence type="ECO:0000256" key="4">
    <source>
        <dbReference type="ARBA" id="ARBA00022679"/>
    </source>
</evidence>
<dbReference type="InterPro" id="IPR013083">
    <property type="entry name" value="Znf_RING/FYVE/PHD"/>
</dbReference>
<dbReference type="GO" id="GO:0007219">
    <property type="term" value="P:Notch signaling pathway"/>
    <property type="evidence" value="ECO:0007669"/>
    <property type="project" value="InterPro"/>
</dbReference>
<organism evidence="11 12">
    <name type="scientific">Albula goreensis</name>
    <dbReference type="NCBI Taxonomy" id="1534307"/>
    <lineage>
        <taxon>Eukaryota</taxon>
        <taxon>Metazoa</taxon>
        <taxon>Chordata</taxon>
        <taxon>Craniata</taxon>
        <taxon>Vertebrata</taxon>
        <taxon>Euteleostomi</taxon>
        <taxon>Actinopterygii</taxon>
        <taxon>Neopterygii</taxon>
        <taxon>Teleostei</taxon>
        <taxon>Albuliformes</taxon>
        <taxon>Albulidae</taxon>
        <taxon>Albula</taxon>
    </lineage>
</organism>
<keyword evidence="12" id="KW-1185">Reference proteome</keyword>
<evidence type="ECO:0000256" key="8">
    <source>
        <dbReference type="PROSITE-ProRule" id="PRU00175"/>
    </source>
</evidence>
<comment type="subcellular location">
    <subcellularLocation>
        <location evidence="9">Cytoplasm</location>
    </subcellularLocation>
</comment>
<dbReference type="AlphaFoldDB" id="A0A8T3CZJ9"/>
<dbReference type="OrthoDB" id="8874011at2759"/>
<sequence length="195" mass="21447">MAKISRAGRGVGSYSCFTQPVGSSGGKATAAEGETCPLCRGCFQKKQRLKCTHEFCAECLRRSVESLGLLCPMCHKPLSYIGDQPQGEMTWKKLVLGMIITYNIPNGIQMGAHPNPGKPFTGIRAVAFLPDTSEGKRVLQLLKRAFDQRLVFTVETRGAKDRVVYSDIPHANNWSEAFDPRLLGESEGSTQSQRH</sequence>
<dbReference type="InterPro" id="IPR001841">
    <property type="entry name" value="Znf_RING"/>
</dbReference>
<accession>A0A8T3CZJ9</accession>
<keyword evidence="4 9" id="KW-0808">Transferase</keyword>
<keyword evidence="5 9" id="KW-0479">Metal-binding</keyword>
<dbReference type="PROSITE" id="PS50089">
    <property type="entry name" value="ZF_RING_2"/>
    <property type="match status" value="1"/>
</dbReference>
<comment type="pathway">
    <text evidence="2 9">Protein modification; protein ubiquitination.</text>
</comment>
<reference evidence="11" key="1">
    <citation type="submission" date="2021-01" db="EMBL/GenBank/DDBJ databases">
        <authorList>
            <person name="Zahm M."/>
            <person name="Roques C."/>
            <person name="Cabau C."/>
            <person name="Klopp C."/>
            <person name="Donnadieu C."/>
            <person name="Jouanno E."/>
            <person name="Lampietro C."/>
            <person name="Louis A."/>
            <person name="Herpin A."/>
            <person name="Echchiki A."/>
            <person name="Berthelot C."/>
            <person name="Parey E."/>
            <person name="Roest-Crollius H."/>
            <person name="Braasch I."/>
            <person name="Postlethwait J."/>
            <person name="Bobe J."/>
            <person name="Montfort J."/>
            <person name="Bouchez O."/>
            <person name="Begum T."/>
            <person name="Mejri S."/>
            <person name="Adams A."/>
            <person name="Chen W.-J."/>
            <person name="Guiguen Y."/>
        </authorList>
    </citation>
    <scope>NUCLEOTIDE SEQUENCE</scope>
    <source>
        <tissue evidence="11">Blood</tissue>
    </source>
</reference>
<dbReference type="Pfam" id="PF18102">
    <property type="entry name" value="DTC"/>
    <property type="match status" value="1"/>
</dbReference>
<dbReference type="GO" id="GO:0016567">
    <property type="term" value="P:protein ubiquitination"/>
    <property type="evidence" value="ECO:0007669"/>
    <property type="project" value="UniProtKB-UniRule"/>
</dbReference>
<dbReference type="InterPro" id="IPR018957">
    <property type="entry name" value="Znf_C3HC4_RING-type"/>
</dbReference>
<dbReference type="GO" id="GO:0005737">
    <property type="term" value="C:cytoplasm"/>
    <property type="evidence" value="ECO:0007669"/>
    <property type="project" value="UniProtKB-SubCell"/>
</dbReference>
<evidence type="ECO:0000256" key="9">
    <source>
        <dbReference type="RuleBase" id="RU367105"/>
    </source>
</evidence>
<name>A0A8T3CZJ9_9TELE</name>